<comment type="function">
    <text evidence="12">The main replicative DNA helicase, it participates in initiation and elongation during chromosome replication. Travels ahead of the DNA replisome, separating dsDNA into templates for DNA synthesis. A processive ATP-dependent 5'-3' DNA helicase it has DNA-dependent ATPase activity.</text>
</comment>
<dbReference type="GO" id="GO:0006269">
    <property type="term" value="P:DNA replication, synthesis of primer"/>
    <property type="evidence" value="ECO:0007669"/>
    <property type="project" value="UniProtKB-UniRule"/>
</dbReference>
<comment type="catalytic activity">
    <reaction evidence="10 12">
        <text>ATP + H2O = ADP + phosphate + H(+)</text>
        <dbReference type="Rhea" id="RHEA:13065"/>
        <dbReference type="ChEBI" id="CHEBI:15377"/>
        <dbReference type="ChEBI" id="CHEBI:15378"/>
        <dbReference type="ChEBI" id="CHEBI:30616"/>
        <dbReference type="ChEBI" id="CHEBI:43474"/>
        <dbReference type="ChEBI" id="CHEBI:456216"/>
        <dbReference type="EC" id="5.6.2.3"/>
    </reaction>
</comment>
<evidence type="ECO:0000256" key="2">
    <source>
        <dbReference type="ARBA" id="ARBA00022515"/>
    </source>
</evidence>
<dbReference type="RefSeq" id="WP_154554379.1">
    <property type="nucleotide sequence ID" value="NZ_JAQXUZ010000020.1"/>
</dbReference>
<dbReference type="SUPFAM" id="SSF48024">
    <property type="entry name" value="N-terminal domain of DnaB helicase"/>
    <property type="match status" value="1"/>
</dbReference>
<dbReference type="InterPro" id="IPR003593">
    <property type="entry name" value="AAA+_ATPase"/>
</dbReference>
<keyword evidence="7 12" id="KW-0067">ATP-binding</keyword>
<dbReference type="SUPFAM" id="SSF52540">
    <property type="entry name" value="P-loop containing nucleoside triphosphate hydrolases"/>
    <property type="match status" value="1"/>
</dbReference>
<dbReference type="GO" id="GO:0043139">
    <property type="term" value="F:5'-3' DNA helicase activity"/>
    <property type="evidence" value="ECO:0007669"/>
    <property type="project" value="UniProtKB-EC"/>
</dbReference>
<keyword evidence="4 12" id="KW-0547">Nucleotide-binding</keyword>
<dbReference type="InterPro" id="IPR007692">
    <property type="entry name" value="DNA_helicase_DnaB"/>
</dbReference>
<dbReference type="GO" id="GO:0016787">
    <property type="term" value="F:hydrolase activity"/>
    <property type="evidence" value="ECO:0007669"/>
    <property type="project" value="UniProtKB-KW"/>
</dbReference>
<keyword evidence="8 12" id="KW-0238">DNA-binding</keyword>
<keyword evidence="6 12" id="KW-0347">Helicase</keyword>
<name>A0A6N7XLJ1_9FIRM</name>
<accession>A0A6N7XLJ1</accession>
<dbReference type="GO" id="GO:0003677">
    <property type="term" value="F:DNA binding"/>
    <property type="evidence" value="ECO:0007669"/>
    <property type="project" value="UniProtKB-UniRule"/>
</dbReference>
<dbReference type="Proteomes" id="UP000469424">
    <property type="component" value="Unassembled WGS sequence"/>
</dbReference>
<dbReference type="InterPro" id="IPR007694">
    <property type="entry name" value="DNA_helicase_DnaB-like_C"/>
</dbReference>
<dbReference type="PANTHER" id="PTHR30153">
    <property type="entry name" value="REPLICATIVE DNA HELICASE DNAB"/>
    <property type="match status" value="1"/>
</dbReference>
<evidence type="ECO:0000256" key="1">
    <source>
        <dbReference type="ARBA" id="ARBA00008428"/>
    </source>
</evidence>
<evidence type="ECO:0000256" key="10">
    <source>
        <dbReference type="ARBA" id="ARBA00048954"/>
    </source>
</evidence>
<protein>
    <recommendedName>
        <fullName evidence="11 12">Replicative DNA helicase</fullName>
        <ecNumber evidence="11 12">5.6.2.3</ecNumber>
    </recommendedName>
</protein>
<dbReference type="Gene3D" id="3.40.50.300">
    <property type="entry name" value="P-loop containing nucleotide triphosphate hydrolases"/>
    <property type="match status" value="1"/>
</dbReference>
<dbReference type="InterPro" id="IPR027417">
    <property type="entry name" value="P-loop_NTPase"/>
</dbReference>
<dbReference type="NCBIfam" id="TIGR00665">
    <property type="entry name" value="DnaB"/>
    <property type="match status" value="1"/>
</dbReference>
<dbReference type="AlphaFoldDB" id="A0A6N7XLJ1"/>
<dbReference type="PROSITE" id="PS51199">
    <property type="entry name" value="SF4_HELICASE"/>
    <property type="match status" value="1"/>
</dbReference>
<keyword evidence="3 12" id="KW-0235">DNA replication</keyword>
<keyword evidence="15" id="KW-1185">Reference proteome</keyword>
<dbReference type="PANTHER" id="PTHR30153:SF2">
    <property type="entry name" value="REPLICATIVE DNA HELICASE"/>
    <property type="match status" value="1"/>
</dbReference>
<proteinExistence type="inferred from homology"/>
<reference evidence="14 15" key="1">
    <citation type="submission" date="2019-08" db="EMBL/GenBank/DDBJ databases">
        <title>In-depth cultivation of the pig gut microbiome towards novel bacterial diversity and tailored functional studies.</title>
        <authorList>
            <person name="Wylensek D."/>
            <person name="Hitch T.C.A."/>
            <person name="Clavel T."/>
        </authorList>
    </citation>
    <scope>NUCLEOTIDE SEQUENCE [LARGE SCALE GENOMIC DNA]</scope>
    <source>
        <strain evidence="14 15">WCA-MUC-591-APC-4B</strain>
    </source>
</reference>
<dbReference type="InterPro" id="IPR036185">
    <property type="entry name" value="DNA_heli_DnaB-like_N_sf"/>
</dbReference>
<evidence type="ECO:0000256" key="12">
    <source>
        <dbReference type="RuleBase" id="RU362085"/>
    </source>
</evidence>
<evidence type="ECO:0000256" key="3">
    <source>
        <dbReference type="ARBA" id="ARBA00022705"/>
    </source>
</evidence>
<dbReference type="InterPro" id="IPR007693">
    <property type="entry name" value="DNA_helicase_DnaB-like_N"/>
</dbReference>
<dbReference type="Pfam" id="PF03796">
    <property type="entry name" value="DnaB_C"/>
    <property type="match status" value="1"/>
</dbReference>
<keyword evidence="5 12" id="KW-0378">Hydrolase</keyword>
<dbReference type="GO" id="GO:1990077">
    <property type="term" value="C:primosome complex"/>
    <property type="evidence" value="ECO:0007669"/>
    <property type="project" value="UniProtKB-UniRule"/>
</dbReference>
<dbReference type="Pfam" id="PF00772">
    <property type="entry name" value="DnaB"/>
    <property type="match status" value="1"/>
</dbReference>
<evidence type="ECO:0000256" key="4">
    <source>
        <dbReference type="ARBA" id="ARBA00022741"/>
    </source>
</evidence>
<feature type="domain" description="SF4 helicase" evidence="13">
    <location>
        <begin position="182"/>
        <end position="453"/>
    </location>
</feature>
<evidence type="ECO:0000256" key="7">
    <source>
        <dbReference type="ARBA" id="ARBA00022840"/>
    </source>
</evidence>
<dbReference type="CDD" id="cd00984">
    <property type="entry name" value="DnaB_C"/>
    <property type="match status" value="1"/>
</dbReference>
<comment type="caution">
    <text evidence="14">The sequence shown here is derived from an EMBL/GenBank/DDBJ whole genome shotgun (WGS) entry which is preliminary data.</text>
</comment>
<evidence type="ECO:0000259" key="13">
    <source>
        <dbReference type="PROSITE" id="PS51199"/>
    </source>
</evidence>
<keyword evidence="9" id="KW-0413">Isomerase</keyword>
<comment type="similarity">
    <text evidence="1 12">Belongs to the helicase family. DnaB subfamily.</text>
</comment>
<dbReference type="InterPro" id="IPR016136">
    <property type="entry name" value="DNA_helicase_N/primase_C"/>
</dbReference>
<organism evidence="14 15">
    <name type="scientific">Mogibacterium kristiansenii</name>
    <dbReference type="NCBI Taxonomy" id="2606708"/>
    <lineage>
        <taxon>Bacteria</taxon>
        <taxon>Bacillati</taxon>
        <taxon>Bacillota</taxon>
        <taxon>Clostridia</taxon>
        <taxon>Peptostreptococcales</taxon>
        <taxon>Anaerovoracaceae</taxon>
        <taxon>Mogibacterium</taxon>
    </lineage>
</organism>
<evidence type="ECO:0000256" key="8">
    <source>
        <dbReference type="ARBA" id="ARBA00023125"/>
    </source>
</evidence>
<gene>
    <name evidence="14" type="primary">dnaB</name>
    <name evidence="14" type="ORF">FYJ65_05615</name>
</gene>
<evidence type="ECO:0000256" key="9">
    <source>
        <dbReference type="ARBA" id="ARBA00023235"/>
    </source>
</evidence>
<evidence type="ECO:0000256" key="6">
    <source>
        <dbReference type="ARBA" id="ARBA00022806"/>
    </source>
</evidence>
<dbReference type="GO" id="GO:0005524">
    <property type="term" value="F:ATP binding"/>
    <property type="evidence" value="ECO:0007669"/>
    <property type="project" value="UniProtKB-UniRule"/>
</dbReference>
<evidence type="ECO:0000256" key="5">
    <source>
        <dbReference type="ARBA" id="ARBA00022801"/>
    </source>
</evidence>
<evidence type="ECO:0000256" key="11">
    <source>
        <dbReference type="NCBIfam" id="TIGR00665"/>
    </source>
</evidence>
<sequence>MAEEREITTSLEPPQDIEAEKAVLGSMLQSEDAVMDVTDRLRAEDFYLREHQEIYKAFQDLCRKNVNIDLNTTYSQLRSRHTADFVGGMVYLSRLSDNAIVPGNAKYYAETVLAKSNMRQLIKEADEMRAQAYDGQNSADIILDHAEQRIFEIAHKTQKRNYTDINEVLVENIKQIQELERNKGQLPGITTGFTDLDKLLGGLHKTDLIILAARPGMGKTAFALNLAGNAAADGASVIIFSMEMSKEQLGERMFATAASVEMEHLKRGNLTQDEWMSLSEAQDSFENCKIVIDDTSDISVLEIKNKCRRRKAEAGLDLIVIDYLQLMSQQGFKSGDRVNEISAITRQIKILAKELDCAVILLSQLSRDIEKRPNHKPQLSDLRESGSIEQDADIVIFLKREDYYAEDDDEVDLSRQSNTCEVHVAKHRSGSTGVVELAWIGKYTKFGNLERSIL</sequence>
<dbReference type="EMBL" id="VUNA01000009">
    <property type="protein sequence ID" value="MST70816.1"/>
    <property type="molecule type" value="Genomic_DNA"/>
</dbReference>
<evidence type="ECO:0000313" key="15">
    <source>
        <dbReference type="Proteomes" id="UP000469424"/>
    </source>
</evidence>
<dbReference type="GO" id="GO:0005829">
    <property type="term" value="C:cytosol"/>
    <property type="evidence" value="ECO:0007669"/>
    <property type="project" value="TreeGrafter"/>
</dbReference>
<evidence type="ECO:0000313" key="14">
    <source>
        <dbReference type="EMBL" id="MST70816.1"/>
    </source>
</evidence>
<dbReference type="EC" id="5.6.2.3" evidence="11 12"/>
<dbReference type="SMART" id="SM00382">
    <property type="entry name" value="AAA"/>
    <property type="match status" value="1"/>
</dbReference>
<keyword evidence="2 12" id="KW-0639">Primosome</keyword>
<dbReference type="Gene3D" id="1.10.860.10">
    <property type="entry name" value="DNAb Helicase, Chain A"/>
    <property type="match status" value="1"/>
</dbReference>